<evidence type="ECO:0000313" key="11">
    <source>
        <dbReference type="Proteomes" id="UP000747110"/>
    </source>
</evidence>
<dbReference type="InterPro" id="IPR008166">
    <property type="entry name" value="Glyco_transf_92"/>
</dbReference>
<evidence type="ECO:0000256" key="5">
    <source>
        <dbReference type="ARBA" id="ARBA00022692"/>
    </source>
</evidence>
<comment type="similarity">
    <text evidence="2 8">Belongs to the glycosyltransferase 92 family.</text>
</comment>
<evidence type="ECO:0000313" key="9">
    <source>
        <dbReference type="EMBL" id="GIL76295.1"/>
    </source>
</evidence>
<dbReference type="OrthoDB" id="2526284at2759"/>
<dbReference type="Proteomes" id="UP000722791">
    <property type="component" value="Unassembled WGS sequence"/>
</dbReference>
<evidence type="ECO:0000256" key="6">
    <source>
        <dbReference type="ARBA" id="ARBA00022989"/>
    </source>
</evidence>
<comment type="subcellular location">
    <subcellularLocation>
        <location evidence="1">Membrane</location>
        <topology evidence="1">Single-pass membrane protein</topology>
    </subcellularLocation>
</comment>
<dbReference type="GO" id="GO:0005737">
    <property type="term" value="C:cytoplasm"/>
    <property type="evidence" value="ECO:0007669"/>
    <property type="project" value="TreeGrafter"/>
</dbReference>
<gene>
    <name evidence="9" type="ORF">Vretifemale_5901</name>
    <name evidence="10" type="ORF">Vretimale_5823</name>
</gene>
<evidence type="ECO:0000313" key="10">
    <source>
        <dbReference type="EMBL" id="GIM01000.1"/>
    </source>
</evidence>
<keyword evidence="6 8" id="KW-1133">Transmembrane helix</keyword>
<evidence type="ECO:0000256" key="1">
    <source>
        <dbReference type="ARBA" id="ARBA00004167"/>
    </source>
</evidence>
<organism evidence="9 11">
    <name type="scientific">Volvox reticuliferus</name>
    <dbReference type="NCBI Taxonomy" id="1737510"/>
    <lineage>
        <taxon>Eukaryota</taxon>
        <taxon>Viridiplantae</taxon>
        <taxon>Chlorophyta</taxon>
        <taxon>core chlorophytes</taxon>
        <taxon>Chlorophyceae</taxon>
        <taxon>CS clade</taxon>
        <taxon>Chlamydomonadales</taxon>
        <taxon>Volvocaceae</taxon>
        <taxon>Volvox</taxon>
    </lineage>
</organism>
<dbReference type="GO" id="GO:0016757">
    <property type="term" value="F:glycosyltransferase activity"/>
    <property type="evidence" value="ECO:0007669"/>
    <property type="project" value="UniProtKB-UniRule"/>
</dbReference>
<protein>
    <recommendedName>
        <fullName evidence="8">Glycosyltransferase family 92 protein</fullName>
        <ecNumber evidence="8">2.4.1.-</ecNumber>
    </recommendedName>
</protein>
<keyword evidence="7 8" id="KW-0472">Membrane</keyword>
<keyword evidence="11" id="KW-1185">Reference proteome</keyword>
<keyword evidence="4 8" id="KW-0808">Transferase</keyword>
<comment type="caution">
    <text evidence="9">The sequence shown here is derived from an EMBL/GenBank/DDBJ whole genome shotgun (WGS) entry which is preliminary data.</text>
</comment>
<proteinExistence type="inferred from homology"/>
<dbReference type="EMBL" id="BNCQ01000008">
    <property type="protein sequence ID" value="GIM01000.1"/>
    <property type="molecule type" value="Genomic_DNA"/>
</dbReference>
<evidence type="ECO:0000256" key="4">
    <source>
        <dbReference type="ARBA" id="ARBA00022679"/>
    </source>
</evidence>
<dbReference type="EMBL" id="BNCP01000008">
    <property type="protein sequence ID" value="GIL76295.1"/>
    <property type="molecule type" value="Genomic_DNA"/>
</dbReference>
<evidence type="ECO:0000256" key="8">
    <source>
        <dbReference type="RuleBase" id="RU366017"/>
    </source>
</evidence>
<accession>A0A8J4FIZ6</accession>
<evidence type="ECO:0000256" key="7">
    <source>
        <dbReference type="ARBA" id="ARBA00023136"/>
    </source>
</evidence>
<dbReference type="PANTHER" id="PTHR21461:SF69">
    <property type="entry name" value="GLYCOSYLTRANSFERASE FAMILY 92 PROTEIN"/>
    <property type="match status" value="1"/>
</dbReference>
<feature type="non-terminal residue" evidence="9">
    <location>
        <position position="1"/>
    </location>
</feature>
<feature type="transmembrane region" description="Helical" evidence="8">
    <location>
        <begin position="37"/>
        <end position="57"/>
    </location>
</feature>
<evidence type="ECO:0000256" key="3">
    <source>
        <dbReference type="ARBA" id="ARBA00022676"/>
    </source>
</evidence>
<sequence>LRNWMCQDDPFFCGCIDHFTSCKTSHRQMKNPSRCSIACLFIALLCILALSRVVTAYRGAYASICTNVKDEGTYLLEFILYHHWIGFGKIYVMDYNSSRALFNLRMLMPFIRNGVVEYHYDADPKHHSRERGRLFVEYSQGTAFQRCIDFAHRDHVWMAFIDADEYIILRDYEGGRPNITNFLRGYEKYPGLAVNMRVFGSSGHIRRPEAGTLEAYTKCTPSSAYDNRHIKTIGRLSQVLSIGGNPHEFRYFNAAITAVNERGIPIQGPMSLPVSWDKIVLHHYVTRSLSEFVFKMQRGPGGSQNRRTMDWFKAYDGNATEVCTEGIDLWRACCANQYASMLAALRRSTKRSSARVVSGT</sequence>
<keyword evidence="3 8" id="KW-0328">Glycosyltransferase</keyword>
<dbReference type="Proteomes" id="UP000747110">
    <property type="component" value="Unassembled WGS sequence"/>
</dbReference>
<reference evidence="9" key="1">
    <citation type="journal article" date="2021" name="Proc. Natl. Acad. Sci. U.S.A.">
        <title>Three genomes in the algal genus Volvox reveal the fate of a haploid sex-determining region after a transition to homothallism.</title>
        <authorList>
            <person name="Yamamoto K."/>
            <person name="Hamaji T."/>
            <person name="Kawai-Toyooka H."/>
            <person name="Matsuzaki R."/>
            <person name="Takahashi F."/>
            <person name="Nishimura Y."/>
            <person name="Kawachi M."/>
            <person name="Noguchi H."/>
            <person name="Minakuchi Y."/>
            <person name="Umen J.G."/>
            <person name="Toyoda A."/>
            <person name="Nozaki H."/>
        </authorList>
    </citation>
    <scope>NUCLEOTIDE SEQUENCE</scope>
    <source>
        <strain evidence="10">NIES-3785</strain>
        <strain evidence="9">NIES-3786</strain>
    </source>
</reference>
<keyword evidence="5 8" id="KW-0812">Transmembrane</keyword>
<dbReference type="PANTHER" id="PTHR21461">
    <property type="entry name" value="GLYCOSYLTRANSFERASE FAMILY 92 PROTEIN"/>
    <property type="match status" value="1"/>
</dbReference>
<dbReference type="Pfam" id="PF01697">
    <property type="entry name" value="Glyco_transf_92"/>
    <property type="match status" value="1"/>
</dbReference>
<name>A0A8J4FIZ6_9CHLO</name>
<dbReference type="EC" id="2.4.1.-" evidence="8"/>
<dbReference type="GO" id="GO:0016020">
    <property type="term" value="C:membrane"/>
    <property type="evidence" value="ECO:0007669"/>
    <property type="project" value="UniProtKB-SubCell"/>
</dbReference>
<dbReference type="AlphaFoldDB" id="A0A8J4FIZ6"/>
<evidence type="ECO:0000256" key="2">
    <source>
        <dbReference type="ARBA" id="ARBA00007647"/>
    </source>
</evidence>